<dbReference type="PROSITE" id="PS50110">
    <property type="entry name" value="RESPONSE_REGULATORY"/>
    <property type="match status" value="1"/>
</dbReference>
<evidence type="ECO:0000256" key="1">
    <source>
        <dbReference type="PROSITE-ProRule" id="PRU00169"/>
    </source>
</evidence>
<dbReference type="GO" id="GO:0000160">
    <property type="term" value="P:phosphorelay signal transduction system"/>
    <property type="evidence" value="ECO:0007669"/>
    <property type="project" value="InterPro"/>
</dbReference>
<dbReference type="PANTHER" id="PTHR43228:SF1">
    <property type="entry name" value="TWO-COMPONENT RESPONSE REGULATOR ARR22"/>
    <property type="match status" value="1"/>
</dbReference>
<dbReference type="RefSeq" id="WP_068504897.1">
    <property type="nucleotide sequence ID" value="NZ_LWQU01000207.1"/>
</dbReference>
<keyword evidence="1" id="KW-0597">Phosphoprotein</keyword>
<dbReference type="STRING" id="1437059.A6A05_05350"/>
<evidence type="ECO:0000313" key="4">
    <source>
        <dbReference type="Proteomes" id="UP000078543"/>
    </source>
</evidence>
<accession>A0A178M4U7</accession>
<keyword evidence="4" id="KW-1185">Reference proteome</keyword>
<dbReference type="InterPro" id="IPR011006">
    <property type="entry name" value="CheY-like_superfamily"/>
</dbReference>
<dbReference type="InterPro" id="IPR001789">
    <property type="entry name" value="Sig_transdc_resp-reg_receiver"/>
</dbReference>
<dbReference type="Gene3D" id="3.40.50.2300">
    <property type="match status" value="1"/>
</dbReference>
<feature type="domain" description="Response regulatory" evidence="2">
    <location>
        <begin position="5"/>
        <end position="120"/>
    </location>
</feature>
<dbReference type="PANTHER" id="PTHR43228">
    <property type="entry name" value="TWO-COMPONENT RESPONSE REGULATOR"/>
    <property type="match status" value="1"/>
</dbReference>
<organism evidence="3 4">
    <name type="scientific">Magnetospirillum moscoviense</name>
    <dbReference type="NCBI Taxonomy" id="1437059"/>
    <lineage>
        <taxon>Bacteria</taxon>
        <taxon>Pseudomonadati</taxon>
        <taxon>Pseudomonadota</taxon>
        <taxon>Alphaproteobacteria</taxon>
        <taxon>Rhodospirillales</taxon>
        <taxon>Rhodospirillaceae</taxon>
        <taxon>Magnetospirillum</taxon>
    </lineage>
</organism>
<name>A0A178M4U7_9PROT</name>
<sequence length="121" mass="13567">MAAKTVLVVDDSRVARMMTRHLIEQNRPGWIIVEAETGEQAVERFQEVLPDFTLMDVNMPGIDGLEASRRIRAIERAAVITLLTANIQDPIRHHAEEIGIGFINKPLRVEALLAFLVEEAP</sequence>
<evidence type="ECO:0000259" key="2">
    <source>
        <dbReference type="PROSITE" id="PS50110"/>
    </source>
</evidence>
<reference evidence="3 4" key="1">
    <citation type="submission" date="2016-04" db="EMBL/GenBank/DDBJ databases">
        <title>Draft genome sequence of freshwater magnetotactic bacteria Magnetospirillum marisnigri SP-1 and Magnetospirillum moscoviense BB-1.</title>
        <authorList>
            <person name="Koziaeva V."/>
            <person name="Dziuba M.V."/>
            <person name="Ivanov T.M."/>
            <person name="Kuznetsov B."/>
            <person name="Grouzdev D.S."/>
        </authorList>
    </citation>
    <scope>NUCLEOTIDE SEQUENCE [LARGE SCALE GENOMIC DNA]</scope>
    <source>
        <strain evidence="3 4">BB-1</strain>
    </source>
</reference>
<dbReference type="SMART" id="SM00448">
    <property type="entry name" value="REC"/>
    <property type="match status" value="1"/>
</dbReference>
<comment type="caution">
    <text evidence="3">The sequence shown here is derived from an EMBL/GenBank/DDBJ whole genome shotgun (WGS) entry which is preliminary data.</text>
</comment>
<dbReference type="Proteomes" id="UP000078543">
    <property type="component" value="Unassembled WGS sequence"/>
</dbReference>
<feature type="modified residue" description="4-aspartylphosphate" evidence="1">
    <location>
        <position position="56"/>
    </location>
</feature>
<evidence type="ECO:0000313" key="3">
    <source>
        <dbReference type="EMBL" id="OAN43770.1"/>
    </source>
</evidence>
<dbReference type="EMBL" id="LWQU01000207">
    <property type="protein sequence ID" value="OAN43770.1"/>
    <property type="molecule type" value="Genomic_DNA"/>
</dbReference>
<dbReference type="AlphaFoldDB" id="A0A178M4U7"/>
<dbReference type="InterPro" id="IPR052048">
    <property type="entry name" value="ST_Response_Regulator"/>
</dbReference>
<protein>
    <submittedName>
        <fullName evidence="3">Chemotaxis protein</fullName>
    </submittedName>
</protein>
<dbReference type="CDD" id="cd17546">
    <property type="entry name" value="REC_hyHK_CKI1_RcsC-like"/>
    <property type="match status" value="1"/>
</dbReference>
<proteinExistence type="predicted"/>
<dbReference type="SUPFAM" id="SSF52172">
    <property type="entry name" value="CheY-like"/>
    <property type="match status" value="1"/>
</dbReference>
<dbReference type="OrthoDB" id="7569831at2"/>
<dbReference type="Pfam" id="PF00072">
    <property type="entry name" value="Response_reg"/>
    <property type="match status" value="1"/>
</dbReference>
<gene>
    <name evidence="3" type="ORF">A6A05_05350</name>
</gene>